<sequence>MTYRDRMYQRWEKEDDAYYRRHVLDESIKSYDIGGVFALVLSADDTNLQGYYKSHSSNMTFQLECEGLTRGKIIRMMWDKARAIKPELEAAQ</sequence>
<evidence type="ECO:0000313" key="2">
    <source>
        <dbReference type="Proteomes" id="UP000026900"/>
    </source>
</evidence>
<dbReference type="Proteomes" id="UP000026900">
    <property type="component" value="Segment"/>
</dbReference>
<evidence type="ECO:0000313" key="1">
    <source>
        <dbReference type="EMBL" id="AHZ10265.1"/>
    </source>
</evidence>
<name>A0A024B1E4_9CAUD</name>
<protein>
    <submittedName>
        <fullName evidence="1">Uncharacterized protein</fullName>
    </submittedName>
</protein>
<proteinExistence type="predicted"/>
<keyword evidence="2" id="KW-1185">Reference proteome</keyword>
<accession>A0A024B1E4</accession>
<dbReference type="GeneID" id="19526247"/>
<organism evidence="1 2">
    <name type="scientific">Bacillus phage Hakuna</name>
    <dbReference type="NCBI Taxonomy" id="1486659"/>
    <lineage>
        <taxon>Viruses</taxon>
        <taxon>Duplodnaviria</taxon>
        <taxon>Heunggongvirae</taxon>
        <taxon>Uroviricota</taxon>
        <taxon>Caudoviricetes</taxon>
        <taxon>Herelleviridae</taxon>
        <taxon>Bastillevirinae</taxon>
        <taxon>Wphvirus</taxon>
        <taxon>Wphvirus hakuna</taxon>
    </lineage>
</organism>
<dbReference type="EMBL" id="KJ489399">
    <property type="protein sequence ID" value="AHZ10265.1"/>
    <property type="molecule type" value="Genomic_DNA"/>
</dbReference>
<dbReference type="RefSeq" id="YP_009036696.1">
    <property type="nucleotide sequence ID" value="NC_024213.1"/>
</dbReference>
<dbReference type="KEGG" id="vg:19526247"/>
<reference evidence="2" key="1">
    <citation type="submission" date="2014-09" db="EMBL/GenBank/DDBJ databases">
        <authorList>
            <person name="Sauder A.B."/>
            <person name="McKenzie Q.R."/>
            <person name="Temple L.M."/>
            <person name="Alexis B.K."/>
            <person name="Al-Atrache Z."/>
            <person name="Lewis L.O."/>
            <person name="Loesser-Casey K.E."/>
            <person name="Mitchell K.J."/>
        </authorList>
    </citation>
    <scope>NUCLEOTIDE SEQUENCE [LARGE SCALE GENOMIC DNA]</scope>
</reference>